<dbReference type="PANTHER" id="PTHR45125:SF44">
    <property type="entry name" value="OS07G0554400 PROTEIN"/>
    <property type="match status" value="1"/>
</dbReference>
<dbReference type="GeneID" id="100285478"/>
<organism evidence="3 4">
    <name type="scientific">Zea mays</name>
    <name type="common">Maize</name>
    <dbReference type="NCBI Taxonomy" id="4577"/>
    <lineage>
        <taxon>Eukaryota</taxon>
        <taxon>Viridiplantae</taxon>
        <taxon>Streptophyta</taxon>
        <taxon>Embryophyta</taxon>
        <taxon>Tracheophyta</taxon>
        <taxon>Spermatophyta</taxon>
        <taxon>Magnoliopsida</taxon>
        <taxon>Liliopsida</taxon>
        <taxon>Poales</taxon>
        <taxon>Poaceae</taxon>
        <taxon>PACMAD clade</taxon>
        <taxon>Panicoideae</taxon>
        <taxon>Andropogonodae</taxon>
        <taxon>Andropogoneae</taxon>
        <taxon>Tripsacinae</taxon>
        <taxon>Zea</taxon>
    </lineage>
</organism>
<keyword evidence="4" id="KW-1185">Reference proteome</keyword>
<dbReference type="Gramene" id="Zm00001eb114250_T001">
    <property type="protein sequence ID" value="Zm00001eb114250_P001"/>
    <property type="gene ID" value="Zm00001eb114250"/>
</dbReference>
<evidence type="ECO:0007829" key="5">
    <source>
        <dbReference type="PeptideAtlas" id="A0A804MVC0"/>
    </source>
</evidence>
<reference evidence="4" key="1">
    <citation type="submission" date="2015-12" db="EMBL/GenBank/DDBJ databases">
        <title>Update maize B73 reference genome by single molecule sequencing technologies.</title>
        <authorList>
            <consortium name="Maize Genome Sequencing Project"/>
            <person name="Ware D."/>
        </authorList>
    </citation>
    <scope>NUCLEOTIDE SEQUENCE [LARGE SCALE GENOMIC DNA]</scope>
    <source>
        <strain evidence="4">cv. B73</strain>
    </source>
</reference>
<reference evidence="3" key="3">
    <citation type="submission" date="2021-05" db="UniProtKB">
        <authorList>
            <consortium name="EnsemblPlants"/>
        </authorList>
    </citation>
    <scope>IDENTIFICATION</scope>
    <source>
        <strain evidence="3">cv. B73</strain>
    </source>
</reference>
<feature type="region of interest" description="Disordered" evidence="1">
    <location>
        <begin position="1"/>
        <end position="65"/>
    </location>
</feature>
<dbReference type="Proteomes" id="UP000007305">
    <property type="component" value="Chromosome 2"/>
</dbReference>
<feature type="compositionally biased region" description="Low complexity" evidence="1">
    <location>
        <begin position="38"/>
        <end position="50"/>
    </location>
</feature>
<dbReference type="EnsemblPlants" id="Zm00001eb114250_T001">
    <property type="protein sequence ID" value="Zm00001eb114250_P001"/>
    <property type="gene ID" value="Zm00001eb114250"/>
</dbReference>
<feature type="compositionally biased region" description="Polar residues" evidence="1">
    <location>
        <begin position="187"/>
        <end position="196"/>
    </location>
</feature>
<dbReference type="RefSeq" id="XP_020403386.1">
    <property type="nucleotide sequence ID" value="XM_020547797.2"/>
</dbReference>
<dbReference type="AlphaFoldDB" id="A0A804MVC0"/>
<evidence type="ECO:0000259" key="2">
    <source>
        <dbReference type="Pfam" id="PF14303"/>
    </source>
</evidence>
<dbReference type="InterPro" id="IPR029466">
    <property type="entry name" value="NAM-associated_C"/>
</dbReference>
<dbReference type="InParanoid" id="A0A804MVC0"/>
<name>A0A804MVC0_MAIZE</name>
<accession>A0A804MVC0</accession>
<evidence type="ECO:0000313" key="4">
    <source>
        <dbReference type="Proteomes" id="UP000007305"/>
    </source>
</evidence>
<feature type="compositionally biased region" description="Basic residues" evidence="1">
    <location>
        <begin position="51"/>
        <end position="62"/>
    </location>
</feature>
<dbReference type="PANTHER" id="PTHR45125">
    <property type="entry name" value="F21J9.4-RELATED"/>
    <property type="match status" value="1"/>
</dbReference>
<dbReference type="OrthoDB" id="691997at2759"/>
<evidence type="ECO:0000256" key="1">
    <source>
        <dbReference type="SAM" id="MobiDB-lite"/>
    </source>
</evidence>
<proteinExistence type="evidence at protein level"/>
<feature type="compositionally biased region" description="Acidic residues" evidence="1">
    <location>
        <begin position="20"/>
        <end position="37"/>
    </location>
</feature>
<reference evidence="3" key="2">
    <citation type="submission" date="2019-07" db="EMBL/GenBank/DDBJ databases">
        <authorList>
            <person name="Seetharam A."/>
            <person name="Woodhouse M."/>
            <person name="Cannon E."/>
        </authorList>
    </citation>
    <scope>NUCLEOTIDE SEQUENCE [LARGE SCALE GENOMIC DNA]</scope>
    <source>
        <strain evidence="3">cv. B73</strain>
    </source>
</reference>
<dbReference type="KEGG" id="zma:100285478"/>
<dbReference type="Pfam" id="PF14303">
    <property type="entry name" value="NAM-associated"/>
    <property type="match status" value="1"/>
</dbReference>
<feature type="region of interest" description="Disordered" evidence="1">
    <location>
        <begin position="187"/>
        <end position="271"/>
    </location>
</feature>
<evidence type="ECO:0000313" key="3">
    <source>
        <dbReference type="EnsemblPlants" id="Zm00001eb114250_P001"/>
    </source>
</evidence>
<gene>
    <name evidence="3" type="primary">LOC100285478</name>
</gene>
<feature type="domain" description="No apical meristem-associated C-terminal" evidence="2">
    <location>
        <begin position="167"/>
        <end position="389"/>
    </location>
</feature>
<protein>
    <recommendedName>
        <fullName evidence="2">No apical meristem-associated C-terminal domain-containing protein</fullName>
    </recommendedName>
</protein>
<dbReference type="RefSeq" id="NP_001305025.1">
    <property type="nucleotide sequence ID" value="NM_001318096.1"/>
</dbReference>
<sequence>MDENGHYVVVALPSARCGGDDDEPTVKEEDEEAEEQEQSPTEAPALPAARAVRRRPNQKRTKNFSDREDEMLALAWLRVSADPAAGRAPFWSRLHDHFHAHRDFASERSENSLLHRWSTVQDNVRRFDRCVADVAGAAAGAAEGGLTPQDTVVRALALFKSRDKNNKPFQFMHCWILLRSQRKWMERSSQSQTSSPKLAWTSRPPPSQKKQKTAPSPSPSPCAPPRALDDGLDAAAAQEREEEEEEAVHAMQQPVDGTEEEEELQQGGGVGVGGASLYLEAADDLWWGKRKAADDNGEQQAGARTMQQLSNGAREKRALEQQRTVALALDQARAANEARSLEIRRREVELRTKEVDLKVMLEEERIMAKDTSAMSGIQQQYYRMLQNKIMTRRFGGSSWME</sequence>
<keyword evidence="5" id="KW-1267">Proteomics identification</keyword>